<dbReference type="OrthoDB" id="159246at2"/>
<dbReference type="InterPro" id="IPR025877">
    <property type="entry name" value="MobA-like_NTP_Trfase"/>
</dbReference>
<sequence length="261" mass="27362">MAAPFQALVLAGSRGGVDPVADYAGVSQKGLIVLGGQTLLTRVLGALDQAGAARIAVSTNDKALEAALAAENIRASLQCLPSAAGPSQSVHEGAQAMGTPLLVTTVDHALLQPEWVTDFMADTPADADIAILLGEESLVQAAAPTTKRTYLKFRDGRYSGCNLFYLKTPRSLQAIDLWRTVEQHRKKPWKIAAMFGPVMLVRYLLGLMTLDEMVARIGRLAGVKAAAVRARHGLAAVDVDKPGDLDLVRGIVEGGGGASGP</sequence>
<dbReference type="EMBL" id="CP000927">
    <property type="protein sequence ID" value="ABZ70805.1"/>
    <property type="molecule type" value="Genomic_DNA"/>
</dbReference>
<evidence type="ECO:0000259" key="2">
    <source>
        <dbReference type="Pfam" id="PF12804"/>
    </source>
</evidence>
<name>B0T2I4_CAUSK</name>
<reference evidence="3" key="1">
    <citation type="submission" date="2008-01" db="EMBL/GenBank/DDBJ databases">
        <title>Complete sequence of chromosome of Caulobacter sp. K31.</title>
        <authorList>
            <consortium name="US DOE Joint Genome Institute"/>
            <person name="Copeland A."/>
            <person name="Lucas S."/>
            <person name="Lapidus A."/>
            <person name="Barry K."/>
            <person name="Glavina del Rio T."/>
            <person name="Dalin E."/>
            <person name="Tice H."/>
            <person name="Pitluck S."/>
            <person name="Bruce D."/>
            <person name="Goodwin L."/>
            <person name="Thompson L.S."/>
            <person name="Brettin T."/>
            <person name="Detter J.C."/>
            <person name="Han C."/>
            <person name="Schmutz J."/>
            <person name="Larimer F."/>
            <person name="Land M."/>
            <person name="Hauser L."/>
            <person name="Kyrpides N."/>
            <person name="Kim E."/>
            <person name="Stephens C."/>
            <person name="Richardson P."/>
        </authorList>
    </citation>
    <scope>NUCLEOTIDE SEQUENCE [LARGE SCALE GENOMIC DNA]</scope>
    <source>
        <strain evidence="3">K31</strain>
    </source>
</reference>
<dbReference type="InterPro" id="IPR029044">
    <property type="entry name" value="Nucleotide-diphossugar_trans"/>
</dbReference>
<dbReference type="STRING" id="366602.Caul_1676"/>
<dbReference type="HOGENOM" id="CLU_071013_0_0_5"/>
<evidence type="ECO:0000256" key="1">
    <source>
        <dbReference type="ARBA" id="ARBA00022842"/>
    </source>
</evidence>
<dbReference type="Gene3D" id="3.90.550.10">
    <property type="entry name" value="Spore Coat Polysaccharide Biosynthesis Protein SpsA, Chain A"/>
    <property type="match status" value="1"/>
</dbReference>
<evidence type="ECO:0000313" key="3">
    <source>
        <dbReference type="EMBL" id="ABZ70805.1"/>
    </source>
</evidence>
<dbReference type="KEGG" id="cak:Caul_1676"/>
<dbReference type="eggNOG" id="COG2266">
    <property type="taxonomic scope" value="Bacteria"/>
</dbReference>
<dbReference type="GO" id="GO:0016779">
    <property type="term" value="F:nucleotidyltransferase activity"/>
    <property type="evidence" value="ECO:0007669"/>
    <property type="project" value="UniProtKB-ARBA"/>
</dbReference>
<dbReference type="AlphaFoldDB" id="B0T2I4"/>
<proteinExistence type="predicted"/>
<protein>
    <recommendedName>
        <fullName evidence="2">MobA-like NTP transferase domain-containing protein</fullName>
    </recommendedName>
</protein>
<keyword evidence="1" id="KW-0460">Magnesium</keyword>
<feature type="domain" description="MobA-like NTP transferase" evidence="2">
    <location>
        <begin position="8"/>
        <end position="132"/>
    </location>
</feature>
<organism evidence="3">
    <name type="scientific">Caulobacter sp. (strain K31)</name>
    <dbReference type="NCBI Taxonomy" id="366602"/>
    <lineage>
        <taxon>Bacteria</taxon>
        <taxon>Pseudomonadati</taxon>
        <taxon>Pseudomonadota</taxon>
        <taxon>Alphaproteobacteria</taxon>
        <taxon>Caulobacterales</taxon>
        <taxon>Caulobacteraceae</taxon>
        <taxon>Caulobacter</taxon>
    </lineage>
</organism>
<gene>
    <name evidence="3" type="ordered locus">Caul_1676</name>
</gene>
<dbReference type="Pfam" id="PF12804">
    <property type="entry name" value="NTP_transf_3"/>
    <property type="match status" value="1"/>
</dbReference>
<dbReference type="SUPFAM" id="SSF53448">
    <property type="entry name" value="Nucleotide-diphospho-sugar transferases"/>
    <property type="match status" value="1"/>
</dbReference>
<accession>B0T2I4</accession>